<sequence>MLIFALIGFVAFILGVLAFVPIPEGNRDMFIQAGAAIIGILTLVAGYYWGKSRPSQGDRP</sequence>
<reference evidence="3" key="1">
    <citation type="submission" date="2011-03" db="EMBL/GenBank/DDBJ databases">
        <title>Draft genome sequence of Brevundimonas diminuta.</title>
        <authorList>
            <person name="Brown P.J.B."/>
            <person name="Buechlein A."/>
            <person name="Hemmerich C."/>
            <person name="Brun Y.V."/>
        </authorList>
    </citation>
    <scope>NUCLEOTIDE SEQUENCE [LARGE SCALE GENOMIC DNA]</scope>
    <source>
        <strain evidence="3">C19</strain>
    </source>
</reference>
<accession>F4QH08</accession>
<dbReference type="EMBL" id="GL883077">
    <property type="protein sequence ID" value="EGF93761.1"/>
    <property type="molecule type" value="Genomic_DNA"/>
</dbReference>
<evidence type="ECO:0000313" key="3">
    <source>
        <dbReference type="Proteomes" id="UP000006512"/>
    </source>
</evidence>
<keyword evidence="3" id="KW-1185">Reference proteome</keyword>
<dbReference type="Proteomes" id="UP000006512">
    <property type="component" value="Unassembled WGS sequence"/>
</dbReference>
<protein>
    <submittedName>
        <fullName evidence="2">Putative membrane protein</fullName>
    </submittedName>
</protein>
<evidence type="ECO:0000313" key="2">
    <source>
        <dbReference type="EMBL" id="EGF93761.1"/>
    </source>
</evidence>
<gene>
    <name evidence="2" type="ORF">ABI_22030</name>
</gene>
<keyword evidence="1" id="KW-0472">Membrane</keyword>
<proteinExistence type="predicted"/>
<dbReference type="AlphaFoldDB" id="F4QH08"/>
<dbReference type="HOGENOM" id="CLU_2931152_0_0_5"/>
<dbReference type="STRING" id="715226.ABI_22030"/>
<organism evidence="2 3">
    <name type="scientific">Asticcacaulis biprosthecium C19</name>
    <dbReference type="NCBI Taxonomy" id="715226"/>
    <lineage>
        <taxon>Bacteria</taxon>
        <taxon>Pseudomonadati</taxon>
        <taxon>Pseudomonadota</taxon>
        <taxon>Alphaproteobacteria</taxon>
        <taxon>Caulobacterales</taxon>
        <taxon>Caulobacteraceae</taxon>
        <taxon>Asticcacaulis</taxon>
    </lineage>
</organism>
<evidence type="ECO:0000256" key="1">
    <source>
        <dbReference type="SAM" id="Phobius"/>
    </source>
</evidence>
<keyword evidence="1" id="KW-0812">Transmembrane</keyword>
<keyword evidence="1" id="KW-1133">Transmembrane helix</keyword>
<feature type="transmembrane region" description="Helical" evidence="1">
    <location>
        <begin position="29"/>
        <end position="50"/>
    </location>
</feature>
<name>F4QH08_9CAUL</name>